<reference evidence="1" key="1">
    <citation type="submission" date="2022-11" db="EMBL/GenBank/DDBJ databases">
        <title>Genome Sequence of Boeremia exigua.</title>
        <authorList>
            <person name="Buettner E."/>
        </authorList>
    </citation>
    <scope>NUCLEOTIDE SEQUENCE</scope>
    <source>
        <strain evidence="1">CU02</strain>
    </source>
</reference>
<sequence length="243" mass="28252">MSGVLCVWAANIPESSEQWYEDEYIPEMTTKLAQHTLHCEVVEVGLDDEADGVGEREAPWKWLTVYEMEDAAKATEATYDKSNHAEMTGPLAQARFDVRTYDEVKRWQHKDWDGNHEDVVSVAVMEWQIKGDNEKEIIEHYQKDAVSTIVSSPDVLRFRVFKVRNATVLKADSYQTLERKALHTYLTLVELAIEEWPWDVVVELGNKPKWREYWEGQKAVRWQSSHYVVKRSYPDPDEGGSEE</sequence>
<accession>A0ACC2IPC8</accession>
<comment type="caution">
    <text evidence="1">The sequence shown here is derived from an EMBL/GenBank/DDBJ whole genome shotgun (WGS) entry which is preliminary data.</text>
</comment>
<organism evidence="1 2">
    <name type="scientific">Boeremia exigua</name>
    <dbReference type="NCBI Taxonomy" id="749465"/>
    <lineage>
        <taxon>Eukaryota</taxon>
        <taxon>Fungi</taxon>
        <taxon>Dikarya</taxon>
        <taxon>Ascomycota</taxon>
        <taxon>Pezizomycotina</taxon>
        <taxon>Dothideomycetes</taxon>
        <taxon>Pleosporomycetidae</taxon>
        <taxon>Pleosporales</taxon>
        <taxon>Pleosporineae</taxon>
        <taxon>Didymellaceae</taxon>
        <taxon>Boeremia</taxon>
    </lineage>
</organism>
<protein>
    <submittedName>
        <fullName evidence="1">Uncharacterized protein</fullName>
    </submittedName>
</protein>
<dbReference type="Proteomes" id="UP001153331">
    <property type="component" value="Unassembled WGS sequence"/>
</dbReference>
<keyword evidence="2" id="KW-1185">Reference proteome</keyword>
<proteinExistence type="predicted"/>
<gene>
    <name evidence="1" type="ORF">OPT61_g1636</name>
</gene>
<name>A0ACC2IPC8_9PLEO</name>
<dbReference type="EMBL" id="JAPHNI010000067">
    <property type="protein sequence ID" value="KAJ8117080.1"/>
    <property type="molecule type" value="Genomic_DNA"/>
</dbReference>
<evidence type="ECO:0000313" key="2">
    <source>
        <dbReference type="Proteomes" id="UP001153331"/>
    </source>
</evidence>
<evidence type="ECO:0000313" key="1">
    <source>
        <dbReference type="EMBL" id="KAJ8117080.1"/>
    </source>
</evidence>